<keyword evidence="14" id="KW-1185">Reference proteome</keyword>
<evidence type="ECO:0000256" key="10">
    <source>
        <dbReference type="ARBA" id="ARBA00023303"/>
    </source>
</evidence>
<sequence>MSGNSTTGGFSFQVPARLSRFSLLNALRSGSYVVSEPKMETPEDDTQGDRPPCRDENEANDDDDDEQTGTTIRENVKDPVVHDNGGMLEDSRATAASNSPLTKMDRGHDAELGVSNLGNPAKSKRNSVHRSALTKLLCGLYALLLVVFGIVFAVANALTVKERQHFYYLEVFLIYLYSGSLAVLLYFQICILKGVRVRNNYFDNSIRVVIRRDQDNLQLTPSPTRKQDLDLQQHQLIADGDETFDSRKQPIDQMSTLSTRSQIVAPADGEVAHVGEGINFYLRLGCLAFSIGSVTLDGFHIASYFETESTTTCESFIFTVVYVLHLIFTFIQTFFLFKNHKLVIDKNKASVRFGLMHLLATNIAVWFVTAITETAEDYKQQAYFTSVAEGANRTGMLKSCYEDVTLARIASPYLFPCTIIYSIIAAGIIYRMYQYVGVKVIQRWPSHTSLTSSVPAGAVGMDCEKANKGLFSGLLIAVITLIAIATFFVFESRLNQPTSAIKIFFVMEIALILITGSCILLGMFRFVSLKFLENYLSLDAVLLVISLGGCYVYLSFMLISSASMVARHGVIAILSLAAICVGLLESTLQAIFILDGLSRRAENDAQVESKPGRAVVTFLLVCNLALWVVGMFEIRKTMVVPFHMQFYGILPWNIMLHLCVPLFIYFRFHSAICLSKIWYHAYQKHRSP</sequence>
<dbReference type="InterPro" id="IPR004878">
    <property type="entry name" value="Otopetrin"/>
</dbReference>
<keyword evidence="4" id="KW-1003">Cell membrane</keyword>
<evidence type="ECO:0000256" key="4">
    <source>
        <dbReference type="ARBA" id="ARBA00022475"/>
    </source>
</evidence>
<feature type="transmembrane region" description="Helical" evidence="12">
    <location>
        <begin position="316"/>
        <end position="337"/>
    </location>
</feature>
<evidence type="ECO:0000256" key="9">
    <source>
        <dbReference type="ARBA" id="ARBA00023136"/>
    </source>
</evidence>
<proteinExistence type="inferred from homology"/>
<evidence type="ECO:0000313" key="14">
    <source>
        <dbReference type="Proteomes" id="UP001283361"/>
    </source>
</evidence>
<evidence type="ECO:0000256" key="7">
    <source>
        <dbReference type="ARBA" id="ARBA00022989"/>
    </source>
</evidence>
<keyword evidence="5 12" id="KW-0812">Transmembrane</keyword>
<evidence type="ECO:0000256" key="8">
    <source>
        <dbReference type="ARBA" id="ARBA00023065"/>
    </source>
</evidence>
<evidence type="ECO:0000256" key="5">
    <source>
        <dbReference type="ARBA" id="ARBA00022692"/>
    </source>
</evidence>
<keyword evidence="10" id="KW-0407">Ion channel</keyword>
<keyword evidence="9 12" id="KW-0472">Membrane</keyword>
<feature type="transmembrane region" description="Helical" evidence="12">
    <location>
        <begin position="502"/>
        <end position="524"/>
    </location>
</feature>
<feature type="transmembrane region" description="Helical" evidence="12">
    <location>
        <begin position="536"/>
        <end position="559"/>
    </location>
</feature>
<comment type="subcellular location">
    <subcellularLocation>
        <location evidence="1">Cell membrane</location>
        <topology evidence="1">Multi-pass membrane protein</topology>
    </subcellularLocation>
</comment>
<keyword evidence="7 12" id="KW-1133">Transmembrane helix</keyword>
<feature type="transmembrane region" description="Helical" evidence="12">
    <location>
        <begin position="166"/>
        <end position="187"/>
    </location>
</feature>
<reference evidence="13" key="1">
    <citation type="journal article" date="2023" name="G3 (Bethesda)">
        <title>A reference genome for the long-term kleptoplast-retaining sea slug Elysia crispata morphotype clarki.</title>
        <authorList>
            <person name="Eastman K.E."/>
            <person name="Pendleton A.L."/>
            <person name="Shaikh M.A."/>
            <person name="Suttiyut T."/>
            <person name="Ogas R."/>
            <person name="Tomko P."/>
            <person name="Gavelis G."/>
            <person name="Widhalm J.R."/>
            <person name="Wisecaver J.H."/>
        </authorList>
    </citation>
    <scope>NUCLEOTIDE SEQUENCE</scope>
    <source>
        <strain evidence="13">ECLA1</strain>
    </source>
</reference>
<dbReference type="PANTHER" id="PTHR21522:SF32">
    <property type="entry name" value="OTOPETRIN-2"/>
    <property type="match status" value="1"/>
</dbReference>
<organism evidence="13 14">
    <name type="scientific">Elysia crispata</name>
    <name type="common">lettuce slug</name>
    <dbReference type="NCBI Taxonomy" id="231223"/>
    <lineage>
        <taxon>Eukaryota</taxon>
        <taxon>Metazoa</taxon>
        <taxon>Spiralia</taxon>
        <taxon>Lophotrochozoa</taxon>
        <taxon>Mollusca</taxon>
        <taxon>Gastropoda</taxon>
        <taxon>Heterobranchia</taxon>
        <taxon>Euthyneura</taxon>
        <taxon>Panpulmonata</taxon>
        <taxon>Sacoglossa</taxon>
        <taxon>Placobranchoidea</taxon>
        <taxon>Plakobranchidae</taxon>
        <taxon>Elysia</taxon>
    </lineage>
</organism>
<feature type="transmembrane region" description="Helical" evidence="12">
    <location>
        <begin position="132"/>
        <end position="154"/>
    </location>
</feature>
<keyword evidence="3" id="KW-0813">Transport</keyword>
<dbReference type="AlphaFoldDB" id="A0AAE1B1F9"/>
<comment type="caution">
    <text evidence="13">The sequence shown here is derived from an EMBL/GenBank/DDBJ whole genome shotgun (WGS) entry which is preliminary data.</text>
</comment>
<evidence type="ECO:0000256" key="1">
    <source>
        <dbReference type="ARBA" id="ARBA00004651"/>
    </source>
</evidence>
<evidence type="ECO:0000256" key="12">
    <source>
        <dbReference type="SAM" id="Phobius"/>
    </source>
</evidence>
<protein>
    <recommendedName>
        <fullName evidence="15">Otopetrin-2</fullName>
    </recommendedName>
</protein>
<evidence type="ECO:0000256" key="2">
    <source>
        <dbReference type="ARBA" id="ARBA00006513"/>
    </source>
</evidence>
<feature type="region of interest" description="Disordered" evidence="11">
    <location>
        <begin position="31"/>
        <end position="125"/>
    </location>
</feature>
<evidence type="ECO:0000256" key="3">
    <source>
        <dbReference type="ARBA" id="ARBA00022448"/>
    </source>
</evidence>
<feature type="compositionally biased region" description="Acidic residues" evidence="11">
    <location>
        <begin position="58"/>
        <end position="67"/>
    </location>
</feature>
<keyword evidence="6" id="KW-0375">Hydrogen ion transport</keyword>
<feature type="transmembrane region" description="Helical" evidence="12">
    <location>
        <begin position="470"/>
        <end position="490"/>
    </location>
</feature>
<evidence type="ECO:0000256" key="6">
    <source>
        <dbReference type="ARBA" id="ARBA00022781"/>
    </source>
</evidence>
<feature type="transmembrane region" description="Helical" evidence="12">
    <location>
        <begin position="280"/>
        <end position="304"/>
    </location>
</feature>
<dbReference type="EMBL" id="JAWDGP010000724">
    <property type="protein sequence ID" value="KAK3798084.1"/>
    <property type="molecule type" value="Genomic_DNA"/>
</dbReference>
<dbReference type="Pfam" id="PF03189">
    <property type="entry name" value="Otopetrin"/>
    <property type="match status" value="2"/>
</dbReference>
<feature type="transmembrane region" description="Helical" evidence="12">
    <location>
        <begin position="615"/>
        <end position="634"/>
    </location>
</feature>
<evidence type="ECO:0000313" key="13">
    <source>
        <dbReference type="EMBL" id="KAK3798084.1"/>
    </source>
</evidence>
<gene>
    <name evidence="13" type="ORF">RRG08_034640</name>
</gene>
<feature type="transmembrane region" description="Helical" evidence="12">
    <location>
        <begin position="349"/>
        <end position="369"/>
    </location>
</feature>
<dbReference type="GO" id="GO:0015252">
    <property type="term" value="F:proton channel activity"/>
    <property type="evidence" value="ECO:0007669"/>
    <property type="project" value="InterPro"/>
</dbReference>
<feature type="transmembrane region" description="Helical" evidence="12">
    <location>
        <begin position="646"/>
        <end position="666"/>
    </location>
</feature>
<dbReference type="GO" id="GO:0005886">
    <property type="term" value="C:plasma membrane"/>
    <property type="evidence" value="ECO:0007669"/>
    <property type="project" value="UniProtKB-SubCell"/>
</dbReference>
<feature type="transmembrane region" description="Helical" evidence="12">
    <location>
        <begin position="571"/>
        <end position="594"/>
    </location>
</feature>
<comment type="similarity">
    <text evidence="2">Belongs to the otopetrin family.</text>
</comment>
<evidence type="ECO:0008006" key="15">
    <source>
        <dbReference type="Google" id="ProtNLM"/>
    </source>
</evidence>
<feature type="compositionally biased region" description="Basic and acidic residues" evidence="11">
    <location>
        <begin position="37"/>
        <end position="57"/>
    </location>
</feature>
<dbReference type="PANTHER" id="PTHR21522">
    <property type="entry name" value="PROTON CHANNEL OTOP"/>
    <property type="match status" value="1"/>
</dbReference>
<evidence type="ECO:0000256" key="11">
    <source>
        <dbReference type="SAM" id="MobiDB-lite"/>
    </source>
</evidence>
<accession>A0AAE1B1F9</accession>
<dbReference type="Proteomes" id="UP001283361">
    <property type="component" value="Unassembled WGS sequence"/>
</dbReference>
<keyword evidence="8" id="KW-0406">Ion transport</keyword>
<name>A0AAE1B1F9_9GAST</name>
<feature type="transmembrane region" description="Helical" evidence="12">
    <location>
        <begin position="413"/>
        <end position="433"/>
    </location>
</feature>